<dbReference type="PIRSF" id="PIRSF003108">
    <property type="entry name" value="DinJ"/>
    <property type="match status" value="1"/>
</dbReference>
<comment type="similarity">
    <text evidence="1">Belongs to the RelB/DinJ antitoxin family.</text>
</comment>
<reference evidence="4" key="2">
    <citation type="submission" date="2016-12" db="EMBL/GenBank/DDBJ databases">
        <authorList>
            <person name="Song W.-J."/>
            <person name="Kurnit D.M."/>
        </authorList>
    </citation>
    <scope>NUCLEOTIDE SEQUENCE [LARGE SCALE GENOMIC DNA]</scope>
    <source>
        <strain evidence="4">HGB1681</strain>
    </source>
</reference>
<proteinExistence type="inferred from homology"/>
<dbReference type="InterPro" id="IPR026262">
    <property type="entry name" value="DinJ"/>
</dbReference>
<dbReference type="RefSeq" id="WP_086955984.1">
    <property type="nucleotide sequence ID" value="NZ_LT699767.1"/>
</dbReference>
<evidence type="ECO:0000256" key="1">
    <source>
        <dbReference type="ARBA" id="ARBA00010562"/>
    </source>
</evidence>
<dbReference type="PANTHER" id="PTHR38781:SF1">
    <property type="entry name" value="ANTITOXIN DINJ-RELATED"/>
    <property type="match status" value="1"/>
</dbReference>
<keyword evidence="2" id="KW-1277">Toxin-antitoxin system</keyword>
<reference evidence="5" key="1">
    <citation type="submission" date="2016-12" db="EMBL/GenBank/DDBJ databases">
        <authorList>
            <person name="Gaudriault S."/>
        </authorList>
    </citation>
    <scope>NUCLEOTIDE SEQUENCE [LARGE SCALE GENOMIC DNA]</scope>
    <source>
        <strain evidence="5">HGB1681 (deposited as PTA-6826 in the American Type Culture Collection)</strain>
    </source>
</reference>
<keyword evidence="6" id="KW-1185">Reference proteome</keyword>
<protein>
    <submittedName>
        <fullName evidence="4">RelB antitoxin</fullName>
    </submittedName>
    <submittedName>
        <fullName evidence="3">Translation repressor RelB</fullName>
    </submittedName>
</protein>
<evidence type="ECO:0000313" key="3">
    <source>
        <dbReference type="EMBL" id="PHM31097.1"/>
    </source>
</evidence>
<accession>A0A1N6MVD3</accession>
<dbReference type="InterPro" id="IPR013321">
    <property type="entry name" value="Arc_rbn_hlx_hlx"/>
</dbReference>
<evidence type="ECO:0000256" key="2">
    <source>
        <dbReference type="ARBA" id="ARBA00022649"/>
    </source>
</evidence>
<dbReference type="GO" id="GO:0015643">
    <property type="term" value="F:toxic substance binding"/>
    <property type="evidence" value="ECO:0007669"/>
    <property type="project" value="InterPro"/>
</dbReference>
<dbReference type="Proteomes" id="UP000224871">
    <property type="component" value="Unassembled WGS sequence"/>
</dbReference>
<dbReference type="GO" id="GO:0006351">
    <property type="term" value="P:DNA-templated transcription"/>
    <property type="evidence" value="ECO:0007669"/>
    <property type="project" value="TreeGrafter"/>
</dbReference>
<organism evidence="4 5">
    <name type="scientific">Xenorhabdus innexi</name>
    <dbReference type="NCBI Taxonomy" id="290109"/>
    <lineage>
        <taxon>Bacteria</taxon>
        <taxon>Pseudomonadati</taxon>
        <taxon>Pseudomonadota</taxon>
        <taxon>Gammaproteobacteria</taxon>
        <taxon>Enterobacterales</taxon>
        <taxon>Morganellaceae</taxon>
        <taxon>Xenorhabdus</taxon>
    </lineage>
</organism>
<dbReference type="NCBIfam" id="TIGR02384">
    <property type="entry name" value="RelB_DinJ"/>
    <property type="match status" value="1"/>
</dbReference>
<dbReference type="Pfam" id="PF04221">
    <property type="entry name" value="RelB"/>
    <property type="match status" value="1"/>
</dbReference>
<reference evidence="3 6" key="3">
    <citation type="journal article" date="2017" name="Nat. Microbiol.">
        <title>Natural product diversity associated with the nematode symbionts Photorhabdus and Xenorhabdus.</title>
        <authorList>
            <person name="Tobias N.J."/>
            <person name="Wolff H."/>
            <person name="Djahanschiri B."/>
            <person name="Grundmann F."/>
            <person name="Kronenwerth M."/>
            <person name="Shi Y.M."/>
            <person name="Simonyi S."/>
            <person name="Grun P."/>
            <person name="Shapiro-Ilan D."/>
            <person name="Pidot S.J."/>
            <person name="Stinear T.P."/>
            <person name="Ebersberger I."/>
            <person name="Bode H.B."/>
        </authorList>
    </citation>
    <scope>NUCLEOTIDE SEQUENCE [LARGE SCALE GENOMIC DNA]</scope>
    <source>
        <strain evidence="3 6">DSM 16336</strain>
    </source>
</reference>
<dbReference type="AlphaFoldDB" id="A0A1N6MVD3"/>
<gene>
    <name evidence="3" type="ORF">Xinn_03101</name>
    <name evidence="4" type="ORF">XIS1_1620023</name>
</gene>
<dbReference type="PANTHER" id="PTHR38781">
    <property type="entry name" value="ANTITOXIN DINJ-RELATED"/>
    <property type="match status" value="1"/>
</dbReference>
<name>A0A1N6MVD3_9GAMM</name>
<dbReference type="Gene3D" id="1.10.1220.10">
    <property type="entry name" value="Met repressor-like"/>
    <property type="match status" value="1"/>
</dbReference>
<dbReference type="GO" id="GO:0006355">
    <property type="term" value="P:regulation of DNA-templated transcription"/>
    <property type="evidence" value="ECO:0007669"/>
    <property type="project" value="InterPro"/>
</dbReference>
<dbReference type="GO" id="GO:0044010">
    <property type="term" value="P:single-species biofilm formation"/>
    <property type="evidence" value="ECO:0007669"/>
    <property type="project" value="InterPro"/>
</dbReference>
<evidence type="ECO:0000313" key="6">
    <source>
        <dbReference type="Proteomes" id="UP000224871"/>
    </source>
</evidence>
<evidence type="ECO:0000313" key="5">
    <source>
        <dbReference type="Proteomes" id="UP000196435"/>
    </source>
</evidence>
<dbReference type="EMBL" id="FTLG01000071">
    <property type="protein sequence ID" value="SIP72699.1"/>
    <property type="molecule type" value="Genomic_DNA"/>
</dbReference>
<evidence type="ECO:0000313" key="4">
    <source>
        <dbReference type="EMBL" id="SIP72699.1"/>
    </source>
</evidence>
<dbReference type="EMBL" id="NIBU01000046">
    <property type="protein sequence ID" value="PHM31097.1"/>
    <property type="molecule type" value="Genomic_DNA"/>
</dbReference>
<dbReference type="OrthoDB" id="3174560at2"/>
<dbReference type="Proteomes" id="UP000196435">
    <property type="component" value="Unassembled WGS sequence"/>
</dbReference>
<dbReference type="InterPro" id="IPR007337">
    <property type="entry name" value="RelB/DinJ"/>
</dbReference>
<sequence>MANETYVRAKIDPKTKELATIALQSMGLTVSDAIRMLMVQVAEKNTLPFKVKGTSYRNVSRTKAAMKQLEDGKGKKFDSVSAFMDDLNNDEED</sequence>
<dbReference type="GO" id="GO:0000987">
    <property type="term" value="F:cis-regulatory region sequence-specific DNA binding"/>
    <property type="evidence" value="ECO:0007669"/>
    <property type="project" value="InterPro"/>
</dbReference>